<dbReference type="Proteomes" id="UP000726737">
    <property type="component" value="Unassembled WGS sequence"/>
</dbReference>
<reference evidence="1" key="1">
    <citation type="journal article" date="2020" name="Fungal Divers.">
        <title>Resolving the Mortierellaceae phylogeny through synthesis of multi-gene phylogenetics and phylogenomics.</title>
        <authorList>
            <person name="Vandepol N."/>
            <person name="Liber J."/>
            <person name="Desiro A."/>
            <person name="Na H."/>
            <person name="Kennedy M."/>
            <person name="Barry K."/>
            <person name="Grigoriev I.V."/>
            <person name="Miller A.N."/>
            <person name="O'Donnell K."/>
            <person name="Stajich J.E."/>
            <person name="Bonito G."/>
        </authorList>
    </citation>
    <scope>NUCLEOTIDE SEQUENCE</scope>
    <source>
        <strain evidence="1">KOD948</strain>
    </source>
</reference>
<accession>A0A9P6PQK3</accession>
<keyword evidence="2" id="KW-1185">Reference proteome</keyword>
<proteinExistence type="predicted"/>
<evidence type="ECO:0000313" key="1">
    <source>
        <dbReference type="EMBL" id="KAG0250400.1"/>
    </source>
</evidence>
<gene>
    <name evidence="1" type="ORF">BG011_008388</name>
</gene>
<comment type="caution">
    <text evidence="1">The sequence shown here is derived from an EMBL/GenBank/DDBJ whole genome shotgun (WGS) entry which is preliminary data.</text>
</comment>
<protein>
    <submittedName>
        <fullName evidence="1">Uncharacterized protein</fullName>
    </submittedName>
</protein>
<organism evidence="1 2">
    <name type="scientific">Mortierella polycephala</name>
    <dbReference type="NCBI Taxonomy" id="41804"/>
    <lineage>
        <taxon>Eukaryota</taxon>
        <taxon>Fungi</taxon>
        <taxon>Fungi incertae sedis</taxon>
        <taxon>Mucoromycota</taxon>
        <taxon>Mortierellomycotina</taxon>
        <taxon>Mortierellomycetes</taxon>
        <taxon>Mortierellales</taxon>
        <taxon>Mortierellaceae</taxon>
        <taxon>Mortierella</taxon>
    </lineage>
</organism>
<dbReference type="EMBL" id="JAAAJA010000690">
    <property type="protein sequence ID" value="KAG0250400.1"/>
    <property type="molecule type" value="Genomic_DNA"/>
</dbReference>
<dbReference type="AlphaFoldDB" id="A0A9P6PQK3"/>
<name>A0A9P6PQK3_9FUNG</name>
<evidence type="ECO:0000313" key="2">
    <source>
        <dbReference type="Proteomes" id="UP000726737"/>
    </source>
</evidence>
<sequence length="72" mass="8315">MSLARRQDYQTRYWNRSLASLDFIFRASTCADYVGFHLFNINGICGVRKKSFDHDNIDKHIAGLAEKFSIKG</sequence>